<proteinExistence type="predicted"/>
<name>A0ACC2N3R5_9HYME</name>
<dbReference type="Proteomes" id="UP001239111">
    <property type="component" value="Chromosome 4"/>
</dbReference>
<reference evidence="1" key="1">
    <citation type="submission" date="2023-04" db="EMBL/GenBank/DDBJ databases">
        <title>A chromosome-level genome assembly of the parasitoid wasp Eretmocerus hayati.</title>
        <authorList>
            <person name="Zhong Y."/>
            <person name="Liu S."/>
            <person name="Liu Y."/>
        </authorList>
    </citation>
    <scope>NUCLEOTIDE SEQUENCE</scope>
    <source>
        <strain evidence="1">ZJU_SS_LIU_2023</strain>
    </source>
</reference>
<keyword evidence="2" id="KW-1185">Reference proteome</keyword>
<organism evidence="1 2">
    <name type="scientific">Eretmocerus hayati</name>
    <dbReference type="NCBI Taxonomy" id="131215"/>
    <lineage>
        <taxon>Eukaryota</taxon>
        <taxon>Metazoa</taxon>
        <taxon>Ecdysozoa</taxon>
        <taxon>Arthropoda</taxon>
        <taxon>Hexapoda</taxon>
        <taxon>Insecta</taxon>
        <taxon>Pterygota</taxon>
        <taxon>Neoptera</taxon>
        <taxon>Endopterygota</taxon>
        <taxon>Hymenoptera</taxon>
        <taxon>Apocrita</taxon>
        <taxon>Proctotrupomorpha</taxon>
        <taxon>Chalcidoidea</taxon>
        <taxon>Aphelinidae</taxon>
        <taxon>Aphelininae</taxon>
        <taxon>Eretmocerus</taxon>
    </lineage>
</organism>
<protein>
    <submittedName>
        <fullName evidence="1">Uncharacterized protein</fullName>
    </submittedName>
</protein>
<gene>
    <name evidence="1" type="ORF">QAD02_007506</name>
</gene>
<comment type="caution">
    <text evidence="1">The sequence shown here is derived from an EMBL/GenBank/DDBJ whole genome shotgun (WGS) entry which is preliminary data.</text>
</comment>
<evidence type="ECO:0000313" key="2">
    <source>
        <dbReference type="Proteomes" id="UP001239111"/>
    </source>
</evidence>
<dbReference type="EMBL" id="CM056744">
    <property type="protein sequence ID" value="KAJ8665844.1"/>
    <property type="molecule type" value="Genomic_DNA"/>
</dbReference>
<sequence length="112" mass="12661">MAPSTSSLFGAKYASILRALCHLSKDQRIAVLRKSASGLIKCICECALNILNGNIPLNDYERKRLRKYAETLRKLVIPSGTWNSKRVVIVRKIAEFLPTLLLPILKYFAEKK</sequence>
<accession>A0ACC2N3R5</accession>
<evidence type="ECO:0000313" key="1">
    <source>
        <dbReference type="EMBL" id="KAJ8665844.1"/>
    </source>
</evidence>